<feature type="domain" description="DUF1254" evidence="3">
    <location>
        <begin position="110"/>
        <end position="229"/>
    </location>
</feature>
<proteinExistence type="predicted"/>
<gene>
    <name evidence="4" type="ORF">BB934_02145</name>
</gene>
<dbReference type="AlphaFoldDB" id="A0A1B2EB14"/>
<evidence type="ECO:0000313" key="4">
    <source>
        <dbReference type="EMBL" id="ANY77165.1"/>
    </source>
</evidence>
<dbReference type="Pfam" id="PF06863">
    <property type="entry name" value="DUF1254"/>
    <property type="match status" value="1"/>
</dbReference>
<feature type="domain" description="DUF1214" evidence="2">
    <location>
        <begin position="380"/>
        <end position="485"/>
    </location>
</feature>
<dbReference type="KEGG" id="moc:BB934_02145"/>
<keyword evidence="1" id="KW-0732">Signal</keyword>
<dbReference type="SUPFAM" id="SSF160935">
    <property type="entry name" value="VPA0735-like"/>
    <property type="match status" value="1"/>
</dbReference>
<dbReference type="Gene3D" id="1.10.3360.10">
    <property type="entry name" value="VPA0735-like domain"/>
    <property type="match status" value="1"/>
</dbReference>
<feature type="signal peptide" evidence="1">
    <location>
        <begin position="1"/>
        <end position="28"/>
    </location>
</feature>
<dbReference type="InterPro" id="IPR010679">
    <property type="entry name" value="DUF1254"/>
</dbReference>
<dbReference type="EMBL" id="CP016616">
    <property type="protein sequence ID" value="ANY77165.1"/>
    <property type="molecule type" value="Genomic_DNA"/>
</dbReference>
<organism evidence="4">
    <name type="scientific">Microvirga ossetica</name>
    <dbReference type="NCBI Taxonomy" id="1882682"/>
    <lineage>
        <taxon>Bacteria</taxon>
        <taxon>Pseudomonadati</taxon>
        <taxon>Pseudomonadota</taxon>
        <taxon>Alphaproteobacteria</taxon>
        <taxon>Hyphomicrobiales</taxon>
        <taxon>Methylobacteriaceae</taxon>
        <taxon>Microvirga</taxon>
    </lineage>
</organism>
<dbReference type="InterPro" id="IPR037049">
    <property type="entry name" value="DUF1214_C_sf"/>
</dbReference>
<evidence type="ECO:0000259" key="2">
    <source>
        <dbReference type="Pfam" id="PF06742"/>
    </source>
</evidence>
<dbReference type="InterPro" id="IPR010621">
    <property type="entry name" value="DUF1214"/>
</dbReference>
<reference evidence="4" key="1">
    <citation type="submission" date="2016-07" db="EMBL/GenBank/DDBJ databases">
        <title>Microvirga ossetica sp. nov. a new species of rhizobia isolated from root nodules of the legume species Vicia alpestris Steven originated from North Ossetia region in the Caucasus.</title>
        <authorList>
            <person name="Safronova V.I."/>
            <person name="Kuznetsova I.G."/>
            <person name="Sazanova A.L."/>
            <person name="Belimov A."/>
            <person name="Andronov E."/>
            <person name="Osledkin Y.S."/>
            <person name="Onishchuk O.P."/>
            <person name="Kurchak O.N."/>
            <person name="Shaposhnikov A.I."/>
            <person name="Willems A."/>
            <person name="Tikhonovich I.A."/>
        </authorList>
    </citation>
    <scope>NUCLEOTIDE SEQUENCE [LARGE SCALE GENOMIC DNA]</scope>
    <source>
        <strain evidence="4">V5/3M</strain>
    </source>
</reference>
<dbReference type="Gene3D" id="2.60.40.1610">
    <property type="entry name" value="Domain of unknown function DUF1254"/>
    <property type="match status" value="1"/>
</dbReference>
<dbReference type="Gene3D" id="2.60.120.600">
    <property type="entry name" value="Domain of unknown function DUF1214, C-terminal domain"/>
    <property type="match status" value="1"/>
</dbReference>
<evidence type="ECO:0000259" key="3">
    <source>
        <dbReference type="Pfam" id="PF06863"/>
    </source>
</evidence>
<accession>A0A1B2EB14</accession>
<dbReference type="PANTHER" id="PTHR36509:SF3">
    <property type="entry name" value="SIGNAL PEPTIDE PROTEIN"/>
    <property type="match status" value="1"/>
</dbReference>
<dbReference type="Pfam" id="PF06742">
    <property type="entry name" value="DUF1214"/>
    <property type="match status" value="1"/>
</dbReference>
<name>A0A1B2EB14_9HYPH</name>
<sequence>MRTSLRPPMAVVIATVAAQFVGFDMAHAQQYKTDIPPAITIPDSVDTRLGTLNFKDGFPDDTTAQKVYDNLDFQHGVQAFLTAMPAASLAAQRKAIRAFGPDNQTVLIFEKLMDSRSLFLTANTESIYALAWLDLRKGPVVVESPPNTLGLVDDFWFHYVTDLGNAGPDKGKGGKFLFLPPDYAGAVPEGYHVFKSATYGNLLGTRGFQVNGDPKPGVDNIKQKLRIYPLAEASNPPATHFVDVSGKSFNTIHAMDFSYFEEVNEVVQEEPGAAIDPETLGLLASIGIVKGKPFAPDARMKAILTEAASVGNATARTLAYRSRIQEARLYPDSAWETPFIGGSYEFLSGGARLLDARSFFFFVATGITPAMSIKMVGAGSQYAAAFADSKNQRLDGGKTYRLRLPPNIPIKDFWSLVLYDNQTRSMLQTDQQFPSIGSQKKGVVVNADTSVDVYFGPKAPSGKEANWVQTWPGKGWFVILRLYGALEPFFDKTWKPGEIEEVN</sequence>
<feature type="chain" id="PRO_5008535668" evidence="1">
    <location>
        <begin position="29"/>
        <end position="503"/>
    </location>
</feature>
<dbReference type="PANTHER" id="PTHR36509">
    <property type="entry name" value="BLL3101 PROTEIN"/>
    <property type="match status" value="1"/>
</dbReference>
<protein>
    <submittedName>
        <fullName evidence="4">Uncharacterized protein</fullName>
    </submittedName>
</protein>
<evidence type="ECO:0000256" key="1">
    <source>
        <dbReference type="SAM" id="SignalP"/>
    </source>
</evidence>
<dbReference type="InterPro" id="IPR037050">
    <property type="entry name" value="DUF1254_sf"/>
</dbReference>